<dbReference type="InterPro" id="IPR007076">
    <property type="entry name" value="TfoX_N"/>
</dbReference>
<evidence type="ECO:0000313" key="2">
    <source>
        <dbReference type="EMBL" id="GAA0715227.1"/>
    </source>
</evidence>
<keyword evidence="3" id="KW-1185">Reference proteome</keyword>
<dbReference type="RefSeq" id="WP_343910963.1">
    <property type="nucleotide sequence ID" value="NZ_BAAAGE010000001.1"/>
</dbReference>
<protein>
    <submittedName>
        <fullName evidence="2">TfoX/Sxy family protein</fullName>
    </submittedName>
</protein>
<reference evidence="3" key="1">
    <citation type="journal article" date="2019" name="Int. J. Syst. Evol. Microbiol.">
        <title>The Global Catalogue of Microorganisms (GCM) 10K type strain sequencing project: providing services to taxonomists for standard genome sequencing and annotation.</title>
        <authorList>
            <consortium name="The Broad Institute Genomics Platform"/>
            <consortium name="The Broad Institute Genome Sequencing Center for Infectious Disease"/>
            <person name="Wu L."/>
            <person name="Ma J."/>
        </authorList>
    </citation>
    <scope>NUCLEOTIDE SEQUENCE [LARGE SCALE GENOMIC DNA]</scope>
    <source>
        <strain evidence="3">JCM 15974</strain>
    </source>
</reference>
<evidence type="ECO:0000259" key="1">
    <source>
        <dbReference type="Pfam" id="PF04993"/>
    </source>
</evidence>
<proteinExistence type="predicted"/>
<evidence type="ECO:0000313" key="3">
    <source>
        <dbReference type="Proteomes" id="UP001501758"/>
    </source>
</evidence>
<name>A0ABP3TQ18_9FLAO</name>
<sequence>MAYSEFLSDRIHQIFKDKRTNFYTKRMMGGLCFMVDDKMCCGIHFDKKKETDLLMARIGEEAYAIAINRTGCYPMDFTGRPMKGYVFVTPEGFDMDEDLEYWIQLCLDFNPLAKSSKKKK</sequence>
<organism evidence="2 3">
    <name type="scientific">Aquimarina litoralis</name>
    <dbReference type="NCBI Taxonomy" id="584605"/>
    <lineage>
        <taxon>Bacteria</taxon>
        <taxon>Pseudomonadati</taxon>
        <taxon>Bacteroidota</taxon>
        <taxon>Flavobacteriia</taxon>
        <taxon>Flavobacteriales</taxon>
        <taxon>Flavobacteriaceae</taxon>
        <taxon>Aquimarina</taxon>
    </lineage>
</organism>
<accession>A0ABP3TQ18</accession>
<dbReference type="EMBL" id="BAAAGE010000001">
    <property type="protein sequence ID" value="GAA0715227.1"/>
    <property type="molecule type" value="Genomic_DNA"/>
</dbReference>
<feature type="domain" description="TfoX N-terminal" evidence="1">
    <location>
        <begin position="21"/>
        <end position="109"/>
    </location>
</feature>
<comment type="caution">
    <text evidence="2">The sequence shown here is derived from an EMBL/GenBank/DDBJ whole genome shotgun (WGS) entry which is preliminary data.</text>
</comment>
<gene>
    <name evidence="2" type="ORF">GCM10009430_09400</name>
</gene>
<dbReference type="Proteomes" id="UP001501758">
    <property type="component" value="Unassembled WGS sequence"/>
</dbReference>
<dbReference type="SUPFAM" id="SSF159894">
    <property type="entry name" value="YgaC/TfoX-N like"/>
    <property type="match status" value="1"/>
</dbReference>
<dbReference type="Pfam" id="PF04993">
    <property type="entry name" value="TfoX_N"/>
    <property type="match status" value="1"/>
</dbReference>